<dbReference type="EMBL" id="CP023741">
    <property type="protein sequence ID" value="ATI79452.1"/>
    <property type="molecule type" value="Genomic_DNA"/>
</dbReference>
<organism evidence="1 2">
    <name type="scientific">Sphingobium yanoikuyae</name>
    <name type="common">Sphingomonas yanoikuyae</name>
    <dbReference type="NCBI Taxonomy" id="13690"/>
    <lineage>
        <taxon>Bacteria</taxon>
        <taxon>Pseudomonadati</taxon>
        <taxon>Pseudomonadota</taxon>
        <taxon>Alphaproteobacteria</taxon>
        <taxon>Sphingomonadales</taxon>
        <taxon>Sphingomonadaceae</taxon>
        <taxon>Sphingobium</taxon>
    </lineage>
</organism>
<accession>A0A291MWI8</accession>
<evidence type="ECO:0000313" key="1">
    <source>
        <dbReference type="EMBL" id="ATI79452.1"/>
    </source>
</evidence>
<protein>
    <recommendedName>
        <fullName evidence="3">Tail fiber assembly protein</fullName>
    </recommendedName>
</protein>
<sequence>MDIFFSPGACAFFTPALHGDAVPADAVAITADAHRALINGQSQGRTIIADDDGRPCLAPVVQPTLAQLRARAIARTKREAARRIEAVAPLWRQMNDIRDRDADIATNAQAQAATIRFAAIDAIRAASNAIEADIATATAKTLKAIDLAAHPLWPVE</sequence>
<evidence type="ECO:0008006" key="3">
    <source>
        <dbReference type="Google" id="ProtNLM"/>
    </source>
</evidence>
<gene>
    <name evidence="1" type="ORF">A6768_05050</name>
</gene>
<name>A0A291MWI8_SPHYA</name>
<evidence type="ECO:0000313" key="2">
    <source>
        <dbReference type="Proteomes" id="UP000219422"/>
    </source>
</evidence>
<reference evidence="1 2" key="1">
    <citation type="submission" date="2017-10" db="EMBL/GenBank/DDBJ databases">
        <title>Sphingobium yanoikuyae S72.</title>
        <authorList>
            <person name="Sanchez E."/>
            <person name="Bustos P."/>
            <person name="Mendoza P."/>
            <person name="Guo X."/>
            <person name="Mendoza A."/>
        </authorList>
    </citation>
    <scope>NUCLEOTIDE SEQUENCE [LARGE SCALE GENOMIC DNA]</scope>
    <source>
        <strain evidence="1 2">S72</strain>
    </source>
</reference>
<dbReference type="KEGG" id="sya:A6768_05050"/>
<dbReference type="AlphaFoldDB" id="A0A291MWI8"/>
<dbReference type="GeneID" id="57776204"/>
<dbReference type="Proteomes" id="UP000219422">
    <property type="component" value="Chromosome"/>
</dbReference>
<proteinExistence type="predicted"/>
<dbReference type="RefSeq" id="WP_097382790.1">
    <property type="nucleotide sequence ID" value="NZ_CP023741.1"/>
</dbReference>